<proteinExistence type="predicted"/>
<evidence type="ECO:0008006" key="3">
    <source>
        <dbReference type="Google" id="ProtNLM"/>
    </source>
</evidence>
<dbReference type="EMBL" id="CP028349">
    <property type="protein sequence ID" value="AVV38425.1"/>
    <property type="molecule type" value="Genomic_DNA"/>
</dbReference>
<evidence type="ECO:0000313" key="2">
    <source>
        <dbReference type="Proteomes" id="UP000241538"/>
    </source>
</evidence>
<protein>
    <recommendedName>
        <fullName evidence="3">WavE lipopolysaccharide synthesis</fullName>
    </recommendedName>
</protein>
<dbReference type="RefSeq" id="WP_033783647.1">
    <property type="nucleotide sequence ID" value="NZ_CP028349.1"/>
</dbReference>
<organism evidence="1 2">
    <name type="scientific">Pantoea vagans</name>
    <dbReference type="NCBI Taxonomy" id="470934"/>
    <lineage>
        <taxon>Bacteria</taxon>
        <taxon>Pseudomonadati</taxon>
        <taxon>Pseudomonadota</taxon>
        <taxon>Gammaproteobacteria</taxon>
        <taxon>Enterobacterales</taxon>
        <taxon>Erwiniaceae</taxon>
        <taxon>Pantoea</taxon>
    </lineage>
</organism>
<name>A0AAN1NST7_9GAMM</name>
<gene>
    <name evidence="1" type="ORF">C9381_15000</name>
</gene>
<dbReference type="AlphaFoldDB" id="A0AAN1NST7"/>
<accession>A0AAN1NST7</accession>
<sequence>MVNKISVIIHGPLEEDFLEKNLNAIHKQIGDVKVIISTYKKDAEKVLVLLKKLNLNTRENIMVLGCDDVFNPGFFNINRQINLVNAALDVIDESAFVIKVRMDQTVSFTSLMRVVKTFSSDVKDKLITTNCYTRADRWYHPSDMLLAGDYKVLRDYYPAEFFRETHMDNILLIRELVKNNHVKDFYNYWPESRLFTNFVKKRGGVIKESAEDSLEKLKAHVFIINSWDVSLKWKKFLKGWIPVLPYTFKMAPFRDGPEEDAYNFKASDLNAVPSKTKESIFIRLSNIYFKTGMYHFNPLFFSYRNFLLRVGRKIFDISLKFIPPIFHHTLVTIGRKFYYAIK</sequence>
<reference evidence="1 2" key="1">
    <citation type="journal article" date="2018" name="Int J Genomics">
        <title>Comparative Genomics Analysis of Plasmid pPV989-94 from a Clinical Isolate of Pantoea vagans PV989.</title>
        <authorList>
            <person name="Xu L."/>
            <person name="Yin M."/>
            <person name="Zhu T."/>
            <person name="Lu J."/>
            <person name="Bao Q."/>
        </authorList>
    </citation>
    <scope>NUCLEOTIDE SEQUENCE [LARGE SCALE GENOMIC DNA]</scope>
    <source>
        <strain evidence="1 2">PV989</strain>
    </source>
</reference>
<evidence type="ECO:0000313" key="1">
    <source>
        <dbReference type="EMBL" id="AVV38425.1"/>
    </source>
</evidence>
<dbReference type="Proteomes" id="UP000241538">
    <property type="component" value="Chromosome"/>
</dbReference>